<dbReference type="GO" id="GO:0005886">
    <property type="term" value="C:plasma membrane"/>
    <property type="evidence" value="ECO:0007669"/>
    <property type="project" value="UniProtKB-SubCell"/>
</dbReference>
<sequence length="285" mass="30722">MTTATLNPPPSPSSQSPHTLTFGGVLRSEWIKLRSTRSTNWSYLITALGIWGIALLGALVIANYSDVANLAELKTKNLDNKIFNDYFVSIITGSVSLTGLVVAILGVLVISGEYSTGMIRSTLTAVPTRTPVLVGKAIILFLTTYAITFIAQLLSFPIVAIILTRINVTANLFDSNIFLPLLGCSLFLSLTALLSLTVGTMVRSSAGGIGIMMTLLLVVPGLLFALLPMDWRPNITPFLFTSAGTEIYTRMDQPTLSLPQAILVTLIWNAVTFIGAMILLKRRDA</sequence>
<dbReference type="Proteomes" id="UP000219994">
    <property type="component" value="Unassembled WGS sequence"/>
</dbReference>
<feature type="transmembrane region" description="Helical" evidence="1">
    <location>
        <begin position="177"/>
        <end position="196"/>
    </location>
</feature>
<name>A0A2A6FQK7_9MICO</name>
<dbReference type="GO" id="GO:0140359">
    <property type="term" value="F:ABC-type transporter activity"/>
    <property type="evidence" value="ECO:0007669"/>
    <property type="project" value="InterPro"/>
</dbReference>
<dbReference type="PANTHER" id="PTHR37305">
    <property type="entry name" value="INTEGRAL MEMBRANE PROTEIN-RELATED"/>
    <property type="match status" value="1"/>
</dbReference>
<evidence type="ECO:0008006" key="4">
    <source>
        <dbReference type="Google" id="ProtNLM"/>
    </source>
</evidence>
<feature type="transmembrane region" description="Helical" evidence="1">
    <location>
        <begin position="261"/>
        <end position="280"/>
    </location>
</feature>
<feature type="transmembrane region" description="Helical" evidence="1">
    <location>
        <begin position="41"/>
        <end position="64"/>
    </location>
</feature>
<feature type="transmembrane region" description="Helical" evidence="1">
    <location>
        <begin position="138"/>
        <end position="165"/>
    </location>
</feature>
<evidence type="ECO:0000256" key="1">
    <source>
        <dbReference type="SAM" id="Phobius"/>
    </source>
</evidence>
<protein>
    <recommendedName>
        <fullName evidence="4">ABC transporter permease</fullName>
    </recommendedName>
</protein>
<keyword evidence="1" id="KW-1133">Transmembrane helix</keyword>
<gene>
    <name evidence="2" type="ORF">B5766_07550</name>
</gene>
<proteinExistence type="predicted"/>
<keyword evidence="1" id="KW-0812">Transmembrane</keyword>
<evidence type="ECO:0000313" key="2">
    <source>
        <dbReference type="EMBL" id="PDQ35164.1"/>
    </source>
</evidence>
<dbReference type="PANTHER" id="PTHR37305:SF1">
    <property type="entry name" value="MEMBRANE PROTEIN"/>
    <property type="match status" value="1"/>
</dbReference>
<organism evidence="2 3">
    <name type="scientific">Candidatus Lumbricidiphila eiseniae</name>
    <dbReference type="NCBI Taxonomy" id="1969409"/>
    <lineage>
        <taxon>Bacteria</taxon>
        <taxon>Bacillati</taxon>
        <taxon>Actinomycetota</taxon>
        <taxon>Actinomycetes</taxon>
        <taxon>Micrococcales</taxon>
        <taxon>Microbacteriaceae</taxon>
        <taxon>Candidatus Lumbricidiphila</taxon>
    </lineage>
</organism>
<accession>A0A2A6FQK7</accession>
<feature type="transmembrane region" description="Helical" evidence="1">
    <location>
        <begin position="86"/>
        <end position="110"/>
    </location>
</feature>
<evidence type="ECO:0000313" key="3">
    <source>
        <dbReference type="Proteomes" id="UP000219994"/>
    </source>
</evidence>
<feature type="transmembrane region" description="Helical" evidence="1">
    <location>
        <begin position="208"/>
        <end position="227"/>
    </location>
</feature>
<keyword evidence="1" id="KW-0472">Membrane</keyword>
<dbReference type="AlphaFoldDB" id="A0A2A6FQK7"/>
<comment type="caution">
    <text evidence="2">The sequence shown here is derived from an EMBL/GenBank/DDBJ whole genome shotgun (WGS) entry which is preliminary data.</text>
</comment>
<dbReference type="EMBL" id="NAEP01000039">
    <property type="protein sequence ID" value="PDQ35164.1"/>
    <property type="molecule type" value="Genomic_DNA"/>
</dbReference>
<reference evidence="3" key="1">
    <citation type="submission" date="2017-03" db="EMBL/GenBank/DDBJ databases">
        <authorList>
            <person name="Lund M.B."/>
        </authorList>
    </citation>
    <scope>NUCLEOTIDE SEQUENCE [LARGE SCALE GENOMIC DNA]</scope>
</reference>